<organism evidence="9">
    <name type="scientific">Capitella teleta</name>
    <name type="common">Polychaete worm</name>
    <dbReference type="NCBI Taxonomy" id="283909"/>
    <lineage>
        <taxon>Eukaryota</taxon>
        <taxon>Metazoa</taxon>
        <taxon>Spiralia</taxon>
        <taxon>Lophotrochozoa</taxon>
        <taxon>Annelida</taxon>
        <taxon>Polychaeta</taxon>
        <taxon>Sedentaria</taxon>
        <taxon>Scolecida</taxon>
        <taxon>Capitellidae</taxon>
        <taxon>Capitella</taxon>
    </lineage>
</organism>
<dbReference type="Pfam" id="PF00008">
    <property type="entry name" value="EGF"/>
    <property type="match status" value="1"/>
</dbReference>
<dbReference type="InterPro" id="IPR000742">
    <property type="entry name" value="EGF"/>
</dbReference>
<evidence type="ECO:0000256" key="1">
    <source>
        <dbReference type="ARBA" id="ARBA00022536"/>
    </source>
</evidence>
<comment type="caution">
    <text evidence="6">Lacks conserved residue(s) required for the propagation of feature annotation.</text>
</comment>
<keyword evidence="3" id="KW-0677">Repeat</keyword>
<evidence type="ECO:0000313" key="10">
    <source>
        <dbReference type="EnsemblMetazoa" id="CapteP225255"/>
    </source>
</evidence>
<reference evidence="11" key="1">
    <citation type="submission" date="2012-12" db="EMBL/GenBank/DDBJ databases">
        <authorList>
            <person name="Hellsten U."/>
            <person name="Grimwood J."/>
            <person name="Chapman J.A."/>
            <person name="Shapiro H."/>
            <person name="Aerts A."/>
            <person name="Otillar R.P."/>
            <person name="Terry A.Y."/>
            <person name="Boore J.L."/>
            <person name="Simakov O."/>
            <person name="Marletaz F."/>
            <person name="Cho S.-J."/>
            <person name="Edsinger-Gonzales E."/>
            <person name="Havlak P."/>
            <person name="Kuo D.-H."/>
            <person name="Larsson T."/>
            <person name="Lv J."/>
            <person name="Arendt D."/>
            <person name="Savage R."/>
            <person name="Osoegawa K."/>
            <person name="de Jong P."/>
            <person name="Lindberg D.R."/>
            <person name="Seaver E.C."/>
            <person name="Weisblat D.A."/>
            <person name="Putnam N.H."/>
            <person name="Grigoriev I.V."/>
            <person name="Rokhsar D.S."/>
        </authorList>
    </citation>
    <scope>NUCLEOTIDE SEQUENCE</scope>
    <source>
        <strain evidence="11">I ESC-2004</strain>
    </source>
</reference>
<dbReference type="SMART" id="SM00181">
    <property type="entry name" value="EGF"/>
    <property type="match status" value="2"/>
</dbReference>
<dbReference type="InterPro" id="IPR001881">
    <property type="entry name" value="EGF-like_Ca-bd_dom"/>
</dbReference>
<dbReference type="SMART" id="SM00179">
    <property type="entry name" value="EGF_CA"/>
    <property type="match status" value="1"/>
</dbReference>
<feature type="domain" description="EGF-like" evidence="8">
    <location>
        <begin position="225"/>
        <end position="262"/>
    </location>
</feature>
<evidence type="ECO:0000313" key="9">
    <source>
        <dbReference type="EMBL" id="ELU12005.1"/>
    </source>
</evidence>
<dbReference type="EMBL" id="AMQN01019786">
    <property type="status" value="NOT_ANNOTATED_CDS"/>
    <property type="molecule type" value="Genomic_DNA"/>
</dbReference>
<accession>R7V8B4</accession>
<feature type="disulfide bond" evidence="6">
    <location>
        <begin position="98"/>
        <end position="107"/>
    </location>
</feature>
<dbReference type="SUPFAM" id="SSF57196">
    <property type="entry name" value="EGF/Laminin"/>
    <property type="match status" value="2"/>
</dbReference>
<dbReference type="PANTHER" id="PTHR24049">
    <property type="entry name" value="CRUMBS FAMILY MEMBER"/>
    <property type="match status" value="1"/>
</dbReference>
<dbReference type="EMBL" id="AMQN01019785">
    <property type="status" value="NOT_ANNOTATED_CDS"/>
    <property type="molecule type" value="Genomic_DNA"/>
</dbReference>
<reference evidence="9 11" key="2">
    <citation type="journal article" date="2013" name="Nature">
        <title>Insights into bilaterian evolution from three spiralian genomes.</title>
        <authorList>
            <person name="Simakov O."/>
            <person name="Marletaz F."/>
            <person name="Cho S.J."/>
            <person name="Edsinger-Gonzales E."/>
            <person name="Havlak P."/>
            <person name="Hellsten U."/>
            <person name="Kuo D.H."/>
            <person name="Larsson T."/>
            <person name="Lv J."/>
            <person name="Arendt D."/>
            <person name="Savage R."/>
            <person name="Osoegawa K."/>
            <person name="de Jong P."/>
            <person name="Grimwood J."/>
            <person name="Chapman J.A."/>
            <person name="Shapiro H."/>
            <person name="Aerts A."/>
            <person name="Otillar R.P."/>
            <person name="Terry A.Y."/>
            <person name="Boore J.L."/>
            <person name="Grigoriev I.V."/>
            <person name="Lindberg D.R."/>
            <person name="Seaver E.C."/>
            <person name="Weisblat D.A."/>
            <person name="Putnam N.H."/>
            <person name="Rokhsar D.S."/>
        </authorList>
    </citation>
    <scope>NUCLEOTIDE SEQUENCE</scope>
    <source>
        <strain evidence="9 11">I ESC-2004</strain>
    </source>
</reference>
<dbReference type="EMBL" id="KB296242">
    <property type="protein sequence ID" value="ELU12005.1"/>
    <property type="molecule type" value="Genomic_DNA"/>
</dbReference>
<feature type="compositionally biased region" description="Low complexity" evidence="7">
    <location>
        <begin position="374"/>
        <end position="385"/>
    </location>
</feature>
<keyword evidence="5" id="KW-0325">Glycoprotein</keyword>
<name>R7V8B4_CAPTE</name>
<keyword evidence="4 6" id="KW-1015">Disulfide bond</keyword>
<dbReference type="FunFam" id="2.10.25.10:FF:000255">
    <property type="entry name" value="Sushi, nidogen and EGF-like domains 1"/>
    <property type="match status" value="1"/>
</dbReference>
<dbReference type="Gene3D" id="2.10.25.10">
    <property type="entry name" value="Laminin"/>
    <property type="match status" value="2"/>
</dbReference>
<evidence type="ECO:0000256" key="7">
    <source>
        <dbReference type="SAM" id="MobiDB-lite"/>
    </source>
</evidence>
<dbReference type="InterPro" id="IPR014853">
    <property type="entry name" value="VWF/SSPO/ZAN-like_Cys-rich_dom"/>
</dbReference>
<dbReference type="OMA" id="QCEGQAL"/>
<dbReference type="GO" id="GO:0005509">
    <property type="term" value="F:calcium ion binding"/>
    <property type="evidence" value="ECO:0007669"/>
    <property type="project" value="InterPro"/>
</dbReference>
<dbReference type="InterPro" id="IPR051022">
    <property type="entry name" value="Notch_Cell-Fate_Det"/>
</dbReference>
<protein>
    <recommendedName>
        <fullName evidence="8">EGF-like domain-containing protein</fullName>
    </recommendedName>
</protein>
<dbReference type="PROSITE" id="PS01186">
    <property type="entry name" value="EGF_2"/>
    <property type="match status" value="1"/>
</dbReference>
<dbReference type="EnsemblMetazoa" id="CapteT225255">
    <property type="protein sequence ID" value="CapteP225255"/>
    <property type="gene ID" value="CapteG225255"/>
</dbReference>
<dbReference type="Proteomes" id="UP000014760">
    <property type="component" value="Unassembled WGS sequence"/>
</dbReference>
<evidence type="ECO:0000256" key="6">
    <source>
        <dbReference type="PROSITE-ProRule" id="PRU00076"/>
    </source>
</evidence>
<dbReference type="PROSITE" id="PS50026">
    <property type="entry name" value="EGF_3"/>
    <property type="match status" value="2"/>
</dbReference>
<evidence type="ECO:0000256" key="5">
    <source>
        <dbReference type="ARBA" id="ARBA00023180"/>
    </source>
</evidence>
<dbReference type="HOGENOM" id="CLU_617120_0_0_1"/>
<dbReference type="AlphaFoldDB" id="R7V8B4"/>
<dbReference type="OrthoDB" id="6141664at2759"/>
<dbReference type="SMART" id="SM00832">
    <property type="entry name" value="C8"/>
    <property type="match status" value="1"/>
</dbReference>
<evidence type="ECO:0000256" key="3">
    <source>
        <dbReference type="ARBA" id="ARBA00022737"/>
    </source>
</evidence>
<keyword evidence="2" id="KW-0732">Signal</keyword>
<dbReference type="PROSITE" id="PS00022">
    <property type="entry name" value="EGF_1"/>
    <property type="match status" value="2"/>
</dbReference>
<keyword evidence="11" id="KW-1185">Reference proteome</keyword>
<proteinExistence type="predicted"/>
<feature type="disulfide bond" evidence="6">
    <location>
        <begin position="252"/>
        <end position="261"/>
    </location>
</feature>
<evidence type="ECO:0000313" key="11">
    <source>
        <dbReference type="Proteomes" id="UP000014760"/>
    </source>
</evidence>
<evidence type="ECO:0000259" key="8">
    <source>
        <dbReference type="PROSITE" id="PS50026"/>
    </source>
</evidence>
<gene>
    <name evidence="9" type="ORF">CAPTEDRAFT_225255</name>
</gene>
<evidence type="ECO:0000256" key="2">
    <source>
        <dbReference type="ARBA" id="ARBA00022729"/>
    </source>
</evidence>
<evidence type="ECO:0000256" key="4">
    <source>
        <dbReference type="ARBA" id="ARBA00023157"/>
    </source>
</evidence>
<keyword evidence="1 6" id="KW-0245">EGF-like domain</keyword>
<feature type="domain" description="EGF-like" evidence="8">
    <location>
        <begin position="70"/>
        <end position="108"/>
    </location>
</feature>
<reference evidence="10" key="3">
    <citation type="submission" date="2015-06" db="UniProtKB">
        <authorList>
            <consortium name="EnsemblMetazoa"/>
        </authorList>
    </citation>
    <scope>IDENTIFICATION</scope>
</reference>
<dbReference type="STRING" id="283909.R7V8B4"/>
<feature type="region of interest" description="Disordered" evidence="7">
    <location>
        <begin position="374"/>
        <end position="394"/>
    </location>
</feature>
<sequence length="444" mass="49118">MAVFFVQVCATVYHYVHGRKVDKMCMDEQACTAATNNNSETCVSGIAEPKCTYCCENPLCNYHKSVPSNAYGVCNSTDYCKNGGVCYDHEDFGLRCQCRVGFHGSQCEFEGCTRNPCQNGGWCQKEEVPDLKECDEAMEQKISSDNGLCGLIFNPTQPNNPFANCLASPLLNGDAFAENCLFDVCALQDEVDAAKQAACGSLEALTAQCKSLGIIIDWREAAQCHSDPCWSEPCLNGGTCVTFSMNAYNCSCPEDFEGHDCEDEVWYEFGSWSNWTCIDDGMIRYRECFKYPKQVQVENELCSGESHETKDIELDCLKCLEDGGWASHECNKQIFWRCYGTVENCIAEKMNCPACTKWSQELLTCVHDDEPCVRPTTTTSRPTTTQANTAAPGDECRNDDGSIFEAVPGDPSKYKWILTDGRVFEMPCPPGTSFVLAACGCIVV</sequence>